<name>A0AA41H316_9BURK</name>
<organism evidence="2 4">
    <name type="scientific">Duganella violaceipulchra</name>
    <dbReference type="NCBI Taxonomy" id="2849652"/>
    <lineage>
        <taxon>Bacteria</taxon>
        <taxon>Pseudomonadati</taxon>
        <taxon>Pseudomonadota</taxon>
        <taxon>Betaproteobacteria</taxon>
        <taxon>Burkholderiales</taxon>
        <taxon>Oxalobacteraceae</taxon>
        <taxon>Telluria group</taxon>
        <taxon>Duganella</taxon>
    </lineage>
</organism>
<reference evidence="3" key="2">
    <citation type="submission" date="2022-03" db="EMBL/GenBank/DDBJ databases">
        <title>Genome Encyclopedia of Bacteria and Archaea VI: Functional Genomics of Type Strains.</title>
        <authorList>
            <person name="Whitman W."/>
        </authorList>
    </citation>
    <scope>NUCLEOTIDE SEQUENCE</scope>
    <source>
        <strain evidence="3">HSC-15S17</strain>
    </source>
</reference>
<dbReference type="InterPro" id="IPR010239">
    <property type="entry name" value="CHP02001"/>
</dbReference>
<evidence type="ECO:0000313" key="2">
    <source>
        <dbReference type="EMBL" id="MBV6319563.1"/>
    </source>
</evidence>
<protein>
    <submittedName>
        <fullName evidence="2">TorF family putative porin</fullName>
    </submittedName>
    <submittedName>
        <fullName evidence="3">Uncharacterized protein (TIGR02001 family)</fullName>
    </submittedName>
</protein>
<dbReference type="Proteomes" id="UP001162889">
    <property type="component" value="Unassembled WGS sequence"/>
</dbReference>
<reference evidence="2" key="1">
    <citation type="submission" date="2021-07" db="EMBL/GenBank/DDBJ databases">
        <title>Characterization of violacein-producing bacteria and related species.</title>
        <authorList>
            <person name="Wilson H.S."/>
            <person name="De Leon M.E."/>
        </authorList>
    </citation>
    <scope>NUCLEOTIDE SEQUENCE</scope>
    <source>
        <strain evidence="2">HSC-15S17</strain>
    </source>
</reference>
<dbReference type="RefSeq" id="WP_217940215.1">
    <property type="nucleotide sequence ID" value="NZ_JAHTGR010000001.1"/>
</dbReference>
<gene>
    <name evidence="2" type="ORF">KVP70_01335</name>
    <name evidence="3" type="ORF">L1274_000313</name>
</gene>
<feature type="chain" id="PRO_5041271434" evidence="1">
    <location>
        <begin position="24"/>
        <end position="233"/>
    </location>
</feature>
<dbReference type="Proteomes" id="UP001155901">
    <property type="component" value="Unassembled WGS sequence"/>
</dbReference>
<keyword evidence="1" id="KW-0732">Signal</keyword>
<dbReference type="EMBL" id="JAHTGR010000001">
    <property type="protein sequence ID" value="MBV6319563.1"/>
    <property type="molecule type" value="Genomic_DNA"/>
</dbReference>
<evidence type="ECO:0000256" key="1">
    <source>
        <dbReference type="SAM" id="SignalP"/>
    </source>
</evidence>
<dbReference type="EMBL" id="JALJZU010000001">
    <property type="protein sequence ID" value="MCP2006625.1"/>
    <property type="molecule type" value="Genomic_DNA"/>
</dbReference>
<evidence type="ECO:0000313" key="3">
    <source>
        <dbReference type="EMBL" id="MCP2006625.1"/>
    </source>
</evidence>
<dbReference type="NCBIfam" id="TIGR02001">
    <property type="entry name" value="gcw_chp"/>
    <property type="match status" value="1"/>
</dbReference>
<keyword evidence="5" id="KW-1185">Reference proteome</keyword>
<comment type="caution">
    <text evidence="2">The sequence shown here is derived from an EMBL/GenBank/DDBJ whole genome shotgun (WGS) entry which is preliminary data.</text>
</comment>
<sequence>MTLRATLALLAILPVLPIRPALAQTDISGSVALQSDYRYRGQSLGDDRPSPQLTLNLDHASGWYAGLFASGFSIGDVHGAKLQAYGGYALRLRSGWSVEAGCSRSTYTQLHDNDFNECYAGASGERVTARLYYAPRYLGRMARAWYGEANLFYPVHPRFNLIAHAGLLRTQRGADWAGMPASSRYDLRLGASIPFGNWTVQLAREQTQDDTLRYNNYPVRSPRAWVLGASYAF</sequence>
<dbReference type="Pfam" id="PF09694">
    <property type="entry name" value="Gcw_chp"/>
    <property type="match status" value="1"/>
</dbReference>
<evidence type="ECO:0000313" key="4">
    <source>
        <dbReference type="Proteomes" id="UP001155901"/>
    </source>
</evidence>
<feature type="signal peptide" evidence="1">
    <location>
        <begin position="1"/>
        <end position="23"/>
    </location>
</feature>
<evidence type="ECO:0000313" key="5">
    <source>
        <dbReference type="Proteomes" id="UP001162889"/>
    </source>
</evidence>
<proteinExistence type="predicted"/>
<dbReference type="AlphaFoldDB" id="A0AA41H316"/>
<accession>A0AA41H316</accession>